<organism evidence="2 3">
    <name type="scientific">Aliidiomarina minuta</name>
    <dbReference type="NCBI Taxonomy" id="880057"/>
    <lineage>
        <taxon>Bacteria</taxon>
        <taxon>Pseudomonadati</taxon>
        <taxon>Pseudomonadota</taxon>
        <taxon>Gammaproteobacteria</taxon>
        <taxon>Alteromonadales</taxon>
        <taxon>Idiomarinaceae</taxon>
        <taxon>Aliidiomarina</taxon>
    </lineage>
</organism>
<dbReference type="RefSeq" id="WP_126802149.1">
    <property type="nucleotide sequence ID" value="NZ_PIPL01000001.1"/>
</dbReference>
<keyword evidence="3" id="KW-1185">Reference proteome</keyword>
<evidence type="ECO:0000313" key="2">
    <source>
        <dbReference type="EMBL" id="RUO25449.1"/>
    </source>
</evidence>
<name>A0A432W643_9GAMM</name>
<reference evidence="2 3" key="1">
    <citation type="journal article" date="2011" name="Front. Microbiol.">
        <title>Genomic signatures of strain selection and enhancement in Bacillus atrophaeus var. globigii, a historical biowarfare simulant.</title>
        <authorList>
            <person name="Gibbons H.S."/>
            <person name="Broomall S.M."/>
            <person name="McNew L.A."/>
            <person name="Daligault H."/>
            <person name="Chapman C."/>
            <person name="Bruce D."/>
            <person name="Karavis M."/>
            <person name="Krepps M."/>
            <person name="McGregor P.A."/>
            <person name="Hong C."/>
            <person name="Park K.H."/>
            <person name="Akmal A."/>
            <person name="Feldman A."/>
            <person name="Lin J.S."/>
            <person name="Chang W.E."/>
            <person name="Higgs B.W."/>
            <person name="Demirev P."/>
            <person name="Lindquist J."/>
            <person name="Liem A."/>
            <person name="Fochler E."/>
            <person name="Read T.D."/>
            <person name="Tapia R."/>
            <person name="Johnson S."/>
            <person name="Bishop-Lilly K.A."/>
            <person name="Detter C."/>
            <person name="Han C."/>
            <person name="Sozhamannan S."/>
            <person name="Rosenzweig C.N."/>
            <person name="Skowronski E.W."/>
        </authorList>
    </citation>
    <scope>NUCLEOTIDE SEQUENCE [LARGE SCALE GENOMIC DNA]</scope>
    <source>
        <strain evidence="2 3">MLST1</strain>
    </source>
</reference>
<feature type="compositionally biased region" description="Low complexity" evidence="1">
    <location>
        <begin position="83"/>
        <end position="95"/>
    </location>
</feature>
<dbReference type="Proteomes" id="UP000288293">
    <property type="component" value="Unassembled WGS sequence"/>
</dbReference>
<sequence>MGFFSKVFGGLFEPKREPQPQPKPGSTGNKSKSQDISHEDGPKYSGREEETKAQKNADPETREIVKEAQEYPREDKPNPTADAAKTAGKTTSSKSPQEQQKTQPKPGAKQRKKPTNTATGKNDN</sequence>
<gene>
    <name evidence="2" type="ORF">CWE09_01555</name>
</gene>
<feature type="compositionally biased region" description="Basic and acidic residues" evidence="1">
    <location>
        <begin position="32"/>
        <end position="77"/>
    </location>
</feature>
<proteinExistence type="predicted"/>
<accession>A0A432W643</accession>
<dbReference type="AlphaFoldDB" id="A0A432W643"/>
<feature type="compositionally biased region" description="Polar residues" evidence="1">
    <location>
        <begin position="115"/>
        <end position="124"/>
    </location>
</feature>
<comment type="caution">
    <text evidence="2">The sequence shown here is derived from an EMBL/GenBank/DDBJ whole genome shotgun (WGS) entry which is preliminary data.</text>
</comment>
<protein>
    <submittedName>
        <fullName evidence="2">Uncharacterized protein</fullName>
    </submittedName>
</protein>
<evidence type="ECO:0000256" key="1">
    <source>
        <dbReference type="SAM" id="MobiDB-lite"/>
    </source>
</evidence>
<feature type="region of interest" description="Disordered" evidence="1">
    <location>
        <begin position="1"/>
        <end position="124"/>
    </location>
</feature>
<dbReference type="EMBL" id="PIPL01000001">
    <property type="protein sequence ID" value="RUO25449.1"/>
    <property type="molecule type" value="Genomic_DNA"/>
</dbReference>
<evidence type="ECO:0000313" key="3">
    <source>
        <dbReference type="Proteomes" id="UP000288293"/>
    </source>
</evidence>